<dbReference type="PROSITE" id="PS50893">
    <property type="entry name" value="ABC_TRANSPORTER_2"/>
    <property type="match status" value="1"/>
</dbReference>
<dbReference type="EMBL" id="DRUC01000059">
    <property type="protein sequence ID" value="HHF48337.1"/>
    <property type="molecule type" value="Genomic_DNA"/>
</dbReference>
<evidence type="ECO:0000313" key="6">
    <source>
        <dbReference type="EMBL" id="HGU58922.1"/>
    </source>
</evidence>
<dbReference type="Pfam" id="PF00005">
    <property type="entry name" value="ABC_tran"/>
    <property type="match status" value="1"/>
</dbReference>
<feature type="domain" description="ABC transporter" evidence="4">
    <location>
        <begin position="3"/>
        <end position="232"/>
    </location>
</feature>
<dbReference type="AlphaFoldDB" id="A0A7C3YHT4"/>
<dbReference type="CDD" id="cd03235">
    <property type="entry name" value="ABC_Metallic_Cations"/>
    <property type="match status" value="1"/>
</dbReference>
<organism evidence="5">
    <name type="scientific">Geoglobus ahangari</name>
    <dbReference type="NCBI Taxonomy" id="113653"/>
    <lineage>
        <taxon>Archaea</taxon>
        <taxon>Methanobacteriati</taxon>
        <taxon>Methanobacteriota</taxon>
        <taxon>Archaeoglobi</taxon>
        <taxon>Archaeoglobales</taxon>
        <taxon>Archaeoglobaceae</taxon>
        <taxon>Geoglobus</taxon>
    </lineage>
</organism>
<dbReference type="InterPro" id="IPR017871">
    <property type="entry name" value="ABC_transporter-like_CS"/>
</dbReference>
<accession>A0A7C3YHT4</accession>
<evidence type="ECO:0000256" key="1">
    <source>
        <dbReference type="ARBA" id="ARBA00022448"/>
    </source>
</evidence>
<dbReference type="GO" id="GO:0005524">
    <property type="term" value="F:ATP binding"/>
    <property type="evidence" value="ECO:0007669"/>
    <property type="project" value="UniProtKB-KW"/>
</dbReference>
<evidence type="ECO:0000256" key="2">
    <source>
        <dbReference type="ARBA" id="ARBA00022741"/>
    </source>
</evidence>
<name>A0A7C3YHT4_9EURY</name>
<keyword evidence="2" id="KW-0547">Nucleotide-binding</keyword>
<evidence type="ECO:0000256" key="3">
    <source>
        <dbReference type="ARBA" id="ARBA00022840"/>
    </source>
</evidence>
<keyword evidence="1" id="KW-0813">Transport</keyword>
<evidence type="ECO:0000313" key="5">
    <source>
        <dbReference type="EMBL" id="HGE66821.1"/>
    </source>
</evidence>
<keyword evidence="3 5" id="KW-0067">ATP-binding</keyword>
<comment type="caution">
    <text evidence="5">The sequence shown here is derived from an EMBL/GenBank/DDBJ whole genome shotgun (WGS) entry which is preliminary data.</text>
</comment>
<dbReference type="SUPFAM" id="SSF52540">
    <property type="entry name" value="P-loop containing nucleoside triphosphate hydrolases"/>
    <property type="match status" value="1"/>
</dbReference>
<protein>
    <submittedName>
        <fullName evidence="5">Metal ABC transporter ATP-binding protein</fullName>
    </submittedName>
</protein>
<evidence type="ECO:0000259" key="4">
    <source>
        <dbReference type="PROSITE" id="PS50893"/>
    </source>
</evidence>
<dbReference type="InterPro" id="IPR003439">
    <property type="entry name" value="ABC_transporter-like_ATP-bd"/>
</dbReference>
<dbReference type="EMBL" id="DTPI01000032">
    <property type="protein sequence ID" value="HGE66821.1"/>
    <property type="molecule type" value="Genomic_DNA"/>
</dbReference>
<dbReference type="InterPro" id="IPR003593">
    <property type="entry name" value="AAA+_ATPase"/>
</dbReference>
<reference evidence="5" key="1">
    <citation type="journal article" date="2020" name="mSystems">
        <title>Genome- and Community-Level Interaction Insights into Carbon Utilization and Element Cycling Functions of Hydrothermarchaeota in Hydrothermal Sediment.</title>
        <authorList>
            <person name="Zhou Z."/>
            <person name="Liu Y."/>
            <person name="Xu W."/>
            <person name="Pan J."/>
            <person name="Luo Z.H."/>
            <person name="Li M."/>
        </authorList>
    </citation>
    <scope>NUCLEOTIDE SEQUENCE [LARGE SCALE GENOMIC DNA]</scope>
    <source>
        <strain evidence="7">SpSt-10</strain>
        <strain evidence="6">SpSt-62</strain>
        <strain evidence="5">SpSt-97</strain>
    </source>
</reference>
<dbReference type="SMART" id="SM00382">
    <property type="entry name" value="AAA"/>
    <property type="match status" value="1"/>
</dbReference>
<dbReference type="InterPro" id="IPR050153">
    <property type="entry name" value="Metal_Ion_Import_ABC"/>
</dbReference>
<dbReference type="EMBL" id="DTAK01000012">
    <property type="protein sequence ID" value="HGU58922.1"/>
    <property type="molecule type" value="Genomic_DNA"/>
</dbReference>
<dbReference type="InterPro" id="IPR027417">
    <property type="entry name" value="P-loop_NTPase"/>
</dbReference>
<dbReference type="PANTHER" id="PTHR42734">
    <property type="entry name" value="METAL TRANSPORT SYSTEM ATP-BINDING PROTEIN TM_0124-RELATED"/>
    <property type="match status" value="1"/>
</dbReference>
<dbReference type="Gene3D" id="3.40.50.300">
    <property type="entry name" value="P-loop containing nucleotide triphosphate hydrolases"/>
    <property type="match status" value="1"/>
</dbReference>
<gene>
    <name evidence="7" type="ORF">ENL48_03970</name>
    <name evidence="6" type="ORF">ENT89_01705</name>
    <name evidence="5" type="ORF">ENX77_06895</name>
</gene>
<dbReference type="FunFam" id="3.40.50.300:FF:000134">
    <property type="entry name" value="Iron-enterobactin ABC transporter ATP-binding protein"/>
    <property type="match status" value="1"/>
</dbReference>
<evidence type="ECO:0000313" key="7">
    <source>
        <dbReference type="EMBL" id="HHF48337.1"/>
    </source>
</evidence>
<dbReference type="GO" id="GO:0016887">
    <property type="term" value="F:ATP hydrolysis activity"/>
    <property type="evidence" value="ECO:0007669"/>
    <property type="project" value="InterPro"/>
</dbReference>
<proteinExistence type="predicted"/>
<dbReference type="PROSITE" id="PS00211">
    <property type="entry name" value="ABC_TRANSPORTER_1"/>
    <property type="match status" value="1"/>
</dbReference>
<sequence>MMITAENVHFSYKEKVLENVNFKIDEGEFVAILGPNGAGKTTLLKLIMGLLRPDEGVIRVFGYDPARNREKIAKLVGYLPQREVISLDLPLTVRQVLSIPFKAKGIKINEEKLIEALSEVNLQNKLDSLFSKLSGGQQQRILLARALIGKPKLLLLDEPFNGVDVPSQEKIVDLLNELAKKGTTVIVVVHNINLILHHVTKVMLLNRRIIAFGEPNDVFTEENIVKAYGSSIPLVICEEGYTHPLYGDHHG</sequence>